<accession>A0A319CPN1</accession>
<dbReference type="Pfam" id="PF07859">
    <property type="entry name" value="Abhydrolase_3"/>
    <property type="match status" value="1"/>
</dbReference>
<dbReference type="PANTHER" id="PTHR48081:SF3">
    <property type="entry name" value="ALPHA_BETA HYDROLASE FOLD-3 DOMAIN-CONTAINING PROTEIN"/>
    <property type="match status" value="1"/>
</dbReference>
<dbReference type="SUPFAM" id="SSF53474">
    <property type="entry name" value="alpha/beta-Hydrolases"/>
    <property type="match status" value="1"/>
</dbReference>
<dbReference type="OrthoDB" id="19653at2759"/>
<dbReference type="InterPro" id="IPR050300">
    <property type="entry name" value="GDXG_lipolytic_enzyme"/>
</dbReference>
<protein>
    <submittedName>
        <fullName evidence="3">Alpha/beta-hydrolase</fullName>
    </submittedName>
</protein>
<dbReference type="GO" id="GO:0016787">
    <property type="term" value="F:hydrolase activity"/>
    <property type="evidence" value="ECO:0007669"/>
    <property type="project" value="UniProtKB-KW"/>
</dbReference>
<keyword evidence="1 3" id="KW-0378">Hydrolase</keyword>
<dbReference type="Gene3D" id="3.40.50.1820">
    <property type="entry name" value="alpha/beta hydrolase"/>
    <property type="match status" value="1"/>
</dbReference>
<proteinExistence type="predicted"/>
<dbReference type="InterPro" id="IPR029058">
    <property type="entry name" value="AB_hydrolase_fold"/>
</dbReference>
<name>A0A319CPN1_9EURO</name>
<reference evidence="3 4" key="1">
    <citation type="submission" date="2018-02" db="EMBL/GenBank/DDBJ databases">
        <title>The genomes of Aspergillus section Nigri reveals drivers in fungal speciation.</title>
        <authorList>
            <consortium name="DOE Joint Genome Institute"/>
            <person name="Vesth T.C."/>
            <person name="Nybo J."/>
            <person name="Theobald S."/>
            <person name="Brandl J."/>
            <person name="Frisvad J.C."/>
            <person name="Nielsen K.F."/>
            <person name="Lyhne E.K."/>
            <person name="Kogle M.E."/>
            <person name="Kuo A."/>
            <person name="Riley R."/>
            <person name="Clum A."/>
            <person name="Nolan M."/>
            <person name="Lipzen A."/>
            <person name="Salamov A."/>
            <person name="Henrissat B."/>
            <person name="Wiebenga A."/>
            <person name="De vries R.P."/>
            <person name="Grigoriev I.V."/>
            <person name="Mortensen U.H."/>
            <person name="Andersen M.R."/>
            <person name="Baker S.E."/>
        </authorList>
    </citation>
    <scope>NUCLEOTIDE SEQUENCE [LARGE SCALE GENOMIC DNA]</scope>
    <source>
        <strain evidence="3 4">CBS 707.79</strain>
    </source>
</reference>
<dbReference type="STRING" id="1448320.A0A319CPN1"/>
<evidence type="ECO:0000313" key="3">
    <source>
        <dbReference type="EMBL" id="PYH87345.1"/>
    </source>
</evidence>
<dbReference type="PANTHER" id="PTHR48081">
    <property type="entry name" value="AB HYDROLASE SUPERFAMILY PROTEIN C4A8.06C"/>
    <property type="match status" value="1"/>
</dbReference>
<feature type="non-terminal residue" evidence="3">
    <location>
        <position position="277"/>
    </location>
</feature>
<organism evidence="3 4">
    <name type="scientific">Aspergillus ellipticus CBS 707.79</name>
    <dbReference type="NCBI Taxonomy" id="1448320"/>
    <lineage>
        <taxon>Eukaryota</taxon>
        <taxon>Fungi</taxon>
        <taxon>Dikarya</taxon>
        <taxon>Ascomycota</taxon>
        <taxon>Pezizomycotina</taxon>
        <taxon>Eurotiomycetes</taxon>
        <taxon>Eurotiomycetidae</taxon>
        <taxon>Eurotiales</taxon>
        <taxon>Aspergillaceae</taxon>
        <taxon>Aspergillus</taxon>
        <taxon>Aspergillus subgen. Circumdati</taxon>
    </lineage>
</organism>
<sequence length="277" mass="30426">MPPTNYTQTTHVYATRQTLDLHLDVYIPTTLPQTPKPVLLWFHGGYLVPSLPHPIPNPNSQYPHPLISLPNQITGSRKALPPWLLAFATTHQWPIISADYRVIPESTAHDTLSDTIAAYEWTSRSLPALHPECRADAAKIILAGASAGGWCALTTALHFTNLNLNPNPTNIKKPLALFLLYPITSPGTPKWATPLAMPDSTLTPAAAARVMAEISSSLTNNEVSVGEDFPTSEEEMRTRKRLPWVDTIFAEGLFLDYVTGREGFTRLVVEMGLEGAV</sequence>
<dbReference type="Proteomes" id="UP000247810">
    <property type="component" value="Unassembled WGS sequence"/>
</dbReference>
<dbReference type="VEuPathDB" id="FungiDB:BO71DRAFT_489645"/>
<feature type="domain" description="Alpha/beta hydrolase fold-3" evidence="2">
    <location>
        <begin position="82"/>
        <end position="211"/>
    </location>
</feature>
<dbReference type="AlphaFoldDB" id="A0A319CPN1"/>
<evidence type="ECO:0000256" key="1">
    <source>
        <dbReference type="ARBA" id="ARBA00022801"/>
    </source>
</evidence>
<keyword evidence="4" id="KW-1185">Reference proteome</keyword>
<dbReference type="InterPro" id="IPR013094">
    <property type="entry name" value="AB_hydrolase_3"/>
</dbReference>
<gene>
    <name evidence="3" type="ORF">BO71DRAFT_489645</name>
</gene>
<evidence type="ECO:0000259" key="2">
    <source>
        <dbReference type="Pfam" id="PF07859"/>
    </source>
</evidence>
<dbReference type="EMBL" id="KZ826292">
    <property type="protein sequence ID" value="PYH87345.1"/>
    <property type="molecule type" value="Genomic_DNA"/>
</dbReference>
<evidence type="ECO:0000313" key="4">
    <source>
        <dbReference type="Proteomes" id="UP000247810"/>
    </source>
</evidence>